<keyword evidence="7" id="KW-0833">Ubl conjugation pathway</keyword>
<dbReference type="SMART" id="SM00249">
    <property type="entry name" value="PHD"/>
    <property type="match status" value="1"/>
</dbReference>
<dbReference type="InterPro" id="IPR003105">
    <property type="entry name" value="SRA_YDG"/>
</dbReference>
<evidence type="ECO:0000256" key="6">
    <source>
        <dbReference type="ARBA" id="ARBA00022771"/>
    </source>
</evidence>
<keyword evidence="4" id="KW-0808">Transferase</keyword>
<evidence type="ECO:0000256" key="5">
    <source>
        <dbReference type="ARBA" id="ARBA00022723"/>
    </source>
</evidence>
<evidence type="ECO:0000256" key="12">
    <source>
        <dbReference type="PROSITE-ProRule" id="PRU00175"/>
    </source>
</evidence>
<keyword evidence="18" id="KW-1185">Reference proteome</keyword>
<proteinExistence type="predicted"/>
<dbReference type="GO" id="GO:0008270">
    <property type="term" value="F:zinc ion binding"/>
    <property type="evidence" value="ECO:0007669"/>
    <property type="project" value="UniProtKB-KW"/>
</dbReference>
<dbReference type="SMART" id="SM00184">
    <property type="entry name" value="RING"/>
    <property type="match status" value="2"/>
</dbReference>
<dbReference type="InterPro" id="IPR011011">
    <property type="entry name" value="Znf_FYVE_PHD"/>
</dbReference>
<feature type="compositionally biased region" description="Polar residues" evidence="14">
    <location>
        <begin position="604"/>
        <end position="618"/>
    </location>
</feature>
<dbReference type="FunFam" id="3.30.40.10:FF:000472">
    <property type="entry name" value="E3 ubiquitin-protein ligase ORTHRUS 2"/>
    <property type="match status" value="1"/>
</dbReference>
<dbReference type="EMBL" id="JACTNZ010000008">
    <property type="protein sequence ID" value="KAG5537307.1"/>
    <property type="molecule type" value="Genomic_DNA"/>
</dbReference>
<dbReference type="Pfam" id="PF02182">
    <property type="entry name" value="SAD_SRA"/>
    <property type="match status" value="1"/>
</dbReference>
<evidence type="ECO:0000256" key="7">
    <source>
        <dbReference type="ARBA" id="ARBA00022786"/>
    </source>
</evidence>
<dbReference type="PROSITE" id="PS01359">
    <property type="entry name" value="ZF_PHD_1"/>
    <property type="match status" value="1"/>
</dbReference>
<dbReference type="InterPro" id="IPR015947">
    <property type="entry name" value="PUA-like_sf"/>
</dbReference>
<dbReference type="Pfam" id="PF00097">
    <property type="entry name" value="zf-C3HC4"/>
    <property type="match status" value="1"/>
</dbReference>
<dbReference type="InterPro" id="IPR018957">
    <property type="entry name" value="Znf_C3HC4_RING-type"/>
</dbReference>
<feature type="compositionally biased region" description="Basic and acidic residues" evidence="14">
    <location>
        <begin position="123"/>
        <end position="132"/>
    </location>
</feature>
<keyword evidence="5" id="KW-0479">Metal-binding</keyword>
<feature type="region of interest" description="Disordered" evidence="14">
    <location>
        <begin position="668"/>
        <end position="688"/>
    </location>
</feature>
<feature type="domain" description="YDG" evidence="16">
    <location>
        <begin position="276"/>
        <end position="441"/>
    </location>
</feature>
<evidence type="ECO:0000256" key="4">
    <source>
        <dbReference type="ARBA" id="ARBA00022679"/>
    </source>
</evidence>
<dbReference type="InterPro" id="IPR013083">
    <property type="entry name" value="Znf_RING/FYVE/PHD"/>
</dbReference>
<comment type="subcellular location">
    <subcellularLocation>
        <location evidence="13">Nucleus</location>
    </subcellularLocation>
</comment>
<keyword evidence="11 13" id="KW-0539">Nucleus</keyword>
<dbReference type="GO" id="GO:0016567">
    <property type="term" value="P:protein ubiquitination"/>
    <property type="evidence" value="ECO:0007669"/>
    <property type="project" value="TreeGrafter"/>
</dbReference>
<dbReference type="PROSITE" id="PS50089">
    <property type="entry name" value="ZF_RING_2"/>
    <property type="match status" value="1"/>
</dbReference>
<comment type="pathway">
    <text evidence="2">Protein modification; protein ubiquitination.</text>
</comment>
<keyword evidence="8" id="KW-0862">Zinc</keyword>
<evidence type="ECO:0000256" key="9">
    <source>
        <dbReference type="ARBA" id="ARBA00022853"/>
    </source>
</evidence>
<evidence type="ECO:0000256" key="2">
    <source>
        <dbReference type="ARBA" id="ARBA00004906"/>
    </source>
</evidence>
<gene>
    <name evidence="17" type="ORF">RHGRI_024677</name>
</gene>
<feature type="region of interest" description="Disordered" evidence="14">
    <location>
        <begin position="590"/>
        <end position="627"/>
    </location>
</feature>
<dbReference type="InterPro" id="IPR019786">
    <property type="entry name" value="Zinc_finger_PHD-type_CS"/>
</dbReference>
<evidence type="ECO:0000256" key="10">
    <source>
        <dbReference type="ARBA" id="ARBA00023125"/>
    </source>
</evidence>
<dbReference type="PANTHER" id="PTHR14140">
    <property type="entry name" value="E3 UBIQUITIN-PROTEIN LIGASE UHRF-RELATED"/>
    <property type="match status" value="1"/>
</dbReference>
<protein>
    <recommendedName>
        <fullName evidence="3">RING-type E3 ubiquitin transferase</fullName>
        <ecNumber evidence="3">2.3.2.27</ecNumber>
    </recommendedName>
</protein>
<evidence type="ECO:0000256" key="11">
    <source>
        <dbReference type="ARBA" id="ARBA00023242"/>
    </source>
</evidence>
<dbReference type="GO" id="GO:0044027">
    <property type="term" value="P:negative regulation of gene expression via chromosomal CpG island methylation"/>
    <property type="evidence" value="ECO:0007669"/>
    <property type="project" value="TreeGrafter"/>
</dbReference>
<dbReference type="PANTHER" id="PTHR14140:SF46">
    <property type="entry name" value="E3 UBIQUITIN-PROTEIN LIGASE ORTHRUS 1-RELATED"/>
    <property type="match status" value="1"/>
</dbReference>
<comment type="catalytic activity">
    <reaction evidence="1">
        <text>S-ubiquitinyl-[E2 ubiquitin-conjugating enzyme]-L-cysteine + [acceptor protein]-L-lysine = [E2 ubiquitin-conjugating enzyme]-L-cysteine + N(6)-ubiquitinyl-[acceptor protein]-L-lysine.</text>
        <dbReference type="EC" id="2.3.2.27"/>
    </reaction>
</comment>
<evidence type="ECO:0000256" key="14">
    <source>
        <dbReference type="SAM" id="MobiDB-lite"/>
    </source>
</evidence>
<evidence type="ECO:0000256" key="13">
    <source>
        <dbReference type="PROSITE-ProRule" id="PRU00358"/>
    </source>
</evidence>
<keyword evidence="6 12" id="KW-0863">Zinc-finger</keyword>
<name>A0AAV6JAC1_9ERIC</name>
<evidence type="ECO:0000259" key="15">
    <source>
        <dbReference type="PROSITE" id="PS50089"/>
    </source>
</evidence>
<dbReference type="Proteomes" id="UP000823749">
    <property type="component" value="Chromosome 8"/>
</dbReference>
<organism evidence="17 18">
    <name type="scientific">Rhododendron griersonianum</name>
    <dbReference type="NCBI Taxonomy" id="479676"/>
    <lineage>
        <taxon>Eukaryota</taxon>
        <taxon>Viridiplantae</taxon>
        <taxon>Streptophyta</taxon>
        <taxon>Embryophyta</taxon>
        <taxon>Tracheophyta</taxon>
        <taxon>Spermatophyta</taxon>
        <taxon>Magnoliopsida</taxon>
        <taxon>eudicotyledons</taxon>
        <taxon>Gunneridae</taxon>
        <taxon>Pentapetalae</taxon>
        <taxon>asterids</taxon>
        <taxon>Ericales</taxon>
        <taxon>Ericaceae</taxon>
        <taxon>Ericoideae</taxon>
        <taxon>Rhodoreae</taxon>
        <taxon>Rhododendron</taxon>
    </lineage>
</organism>
<evidence type="ECO:0000313" key="18">
    <source>
        <dbReference type="Proteomes" id="UP000823749"/>
    </source>
</evidence>
<dbReference type="AlphaFoldDB" id="A0AAV6JAC1"/>
<sequence length="688" mass="76818">MAHASQLPCDGDGICMVCKQKPPDAENLACSTCFTPWHVACLAARPETLAFTLQWECPDCTMPFDGSAAVFAGAGGGDAASGDLVAAVRAIEADASLTERQKARRRQRLLSGQGGESSDEEREEKRKGKEKVEEENDVLKVVGMALNCSFCMQLPERPVTTPCGHNFCLKCFQKWIGQGKHTCAKCRRSIPPKMANQPRINSALVVAIRTAKLSKSNNSIGSVKVQYFMHNQDRPDKAYTTDRAKRNGKANAASGKIFVTVPPDYFGPILAENDPERDRGVLVGDCWEGRLECRQWGVHLPPVAGICGQSKHGAQSVVLSGGYEDDEDHGEWFLYTGRFVLCDLCPCIKTGIGCFGGRDLSGNRRTNKEQSFDQKFENYNEALRVSCKKGYPVRVIRSHKDKHSSYAPETGVRYDGIYRIEKCWQKDGMQGFKVCRYLFVRCDNSPAPWTSDDHGDKVRALPRISELKTKATNVTERTESPSWDYDEEEGCWKWKKPPPASKKRVSEKCSQDRQQEGKAVTVRKAQNNSLKEMVLKDFHGKLFWKQKPFRAYNFLSVVSINVVKMEDLITKVNRELMVVIEGLQDKAEEEADTVEVSVEEKGSDSSSGIEENELPQSQAEDELKRKRSGAILIQQKAEETCKRMRIDTGNAMSKIDDFGKNVETEVAVDEGIESPSSPLHVRSDEDTH</sequence>
<keyword evidence="10" id="KW-0238">DNA-binding</keyword>
<dbReference type="Gene3D" id="2.30.280.10">
    <property type="entry name" value="SRA-YDG"/>
    <property type="match status" value="1"/>
</dbReference>
<dbReference type="SUPFAM" id="SSF57903">
    <property type="entry name" value="FYVE/PHD zinc finger"/>
    <property type="match status" value="1"/>
</dbReference>
<dbReference type="GO" id="GO:0005634">
    <property type="term" value="C:nucleus"/>
    <property type="evidence" value="ECO:0007669"/>
    <property type="project" value="UniProtKB-SubCell"/>
</dbReference>
<dbReference type="EC" id="2.3.2.27" evidence="3"/>
<dbReference type="GO" id="GO:0061630">
    <property type="term" value="F:ubiquitin protein ligase activity"/>
    <property type="evidence" value="ECO:0007669"/>
    <property type="project" value="UniProtKB-EC"/>
</dbReference>
<dbReference type="SUPFAM" id="SSF88697">
    <property type="entry name" value="PUA domain-like"/>
    <property type="match status" value="1"/>
</dbReference>
<dbReference type="GO" id="GO:0003677">
    <property type="term" value="F:DNA binding"/>
    <property type="evidence" value="ECO:0007669"/>
    <property type="project" value="UniProtKB-KW"/>
</dbReference>
<accession>A0AAV6JAC1</accession>
<evidence type="ECO:0000259" key="16">
    <source>
        <dbReference type="PROSITE" id="PS51015"/>
    </source>
</evidence>
<evidence type="ECO:0000256" key="8">
    <source>
        <dbReference type="ARBA" id="ARBA00022833"/>
    </source>
</evidence>
<dbReference type="InterPro" id="IPR036987">
    <property type="entry name" value="SRA-YDG_sf"/>
</dbReference>
<dbReference type="InterPro" id="IPR001965">
    <property type="entry name" value="Znf_PHD"/>
</dbReference>
<reference evidence="17" key="1">
    <citation type="submission" date="2020-08" db="EMBL/GenBank/DDBJ databases">
        <title>Plant Genome Project.</title>
        <authorList>
            <person name="Zhang R.-G."/>
        </authorList>
    </citation>
    <scope>NUCLEOTIDE SEQUENCE</scope>
    <source>
        <strain evidence="17">WSP0</strain>
        <tissue evidence="17">Leaf</tissue>
    </source>
</reference>
<evidence type="ECO:0000256" key="1">
    <source>
        <dbReference type="ARBA" id="ARBA00000900"/>
    </source>
</evidence>
<dbReference type="InterPro" id="IPR047498">
    <property type="entry name" value="RING-HC_ORTHRUS_rpt1"/>
</dbReference>
<dbReference type="PROSITE" id="PS51015">
    <property type="entry name" value="YDG"/>
    <property type="match status" value="1"/>
</dbReference>
<dbReference type="FunFam" id="2.30.280.10:FF:000002">
    <property type="entry name" value="E3 ubiquitin-protein ligase ORTHRUS 2"/>
    <property type="match status" value="1"/>
</dbReference>
<dbReference type="SUPFAM" id="SSF57850">
    <property type="entry name" value="RING/U-box"/>
    <property type="match status" value="1"/>
</dbReference>
<dbReference type="SMART" id="SM00466">
    <property type="entry name" value="SRA"/>
    <property type="match status" value="1"/>
</dbReference>
<dbReference type="Gene3D" id="3.30.40.10">
    <property type="entry name" value="Zinc/RING finger domain, C3HC4 (zinc finger)"/>
    <property type="match status" value="2"/>
</dbReference>
<feature type="domain" description="RING-type" evidence="15">
    <location>
        <begin position="148"/>
        <end position="187"/>
    </location>
</feature>
<evidence type="ECO:0000256" key="3">
    <source>
        <dbReference type="ARBA" id="ARBA00012483"/>
    </source>
</evidence>
<dbReference type="InterPro" id="IPR045134">
    <property type="entry name" value="UHRF1/2-like"/>
</dbReference>
<dbReference type="CDD" id="cd23138">
    <property type="entry name" value="RING-HC_ORTHRUS_rpt1"/>
    <property type="match status" value="1"/>
</dbReference>
<keyword evidence="9" id="KW-0156">Chromatin regulator</keyword>
<evidence type="ECO:0000313" key="17">
    <source>
        <dbReference type="EMBL" id="KAG5537307.1"/>
    </source>
</evidence>
<comment type="caution">
    <text evidence="17">The sequence shown here is derived from an EMBL/GenBank/DDBJ whole genome shotgun (WGS) entry which is preliminary data.</text>
</comment>
<feature type="region of interest" description="Disordered" evidence="14">
    <location>
        <begin position="102"/>
        <end position="133"/>
    </location>
</feature>
<dbReference type="InterPro" id="IPR001841">
    <property type="entry name" value="Znf_RING"/>
</dbReference>